<keyword evidence="1" id="KW-0812">Transmembrane</keyword>
<feature type="transmembrane region" description="Helical" evidence="1">
    <location>
        <begin position="114"/>
        <end position="135"/>
    </location>
</feature>
<gene>
    <name evidence="3" type="ORF">SAMN05444405_11349</name>
</gene>
<dbReference type="GO" id="GO:0000155">
    <property type="term" value="F:phosphorelay sensor kinase activity"/>
    <property type="evidence" value="ECO:0007669"/>
    <property type="project" value="InterPro"/>
</dbReference>
<keyword evidence="1" id="KW-0472">Membrane</keyword>
<dbReference type="RefSeq" id="WP_073402804.1">
    <property type="nucleotide sequence ID" value="NZ_FQTV01000013.1"/>
</dbReference>
<reference evidence="3 4" key="1">
    <citation type="submission" date="2016-11" db="EMBL/GenBank/DDBJ databases">
        <authorList>
            <person name="Jaros S."/>
            <person name="Januszkiewicz K."/>
            <person name="Wedrychowicz H."/>
        </authorList>
    </citation>
    <scope>NUCLEOTIDE SEQUENCE [LARGE SCALE GENOMIC DNA]</scope>
    <source>
        <strain evidence="3 4">DSM 26991</strain>
    </source>
</reference>
<dbReference type="OrthoDB" id="9792992at2"/>
<feature type="domain" description="Signal transduction histidine kinase internal region" evidence="2">
    <location>
        <begin position="161"/>
        <end position="239"/>
    </location>
</feature>
<dbReference type="InterPro" id="IPR036890">
    <property type="entry name" value="HATPase_C_sf"/>
</dbReference>
<feature type="transmembrane region" description="Helical" evidence="1">
    <location>
        <begin position="87"/>
        <end position="108"/>
    </location>
</feature>
<name>A0A1M5E8V8_9BACE</name>
<proteinExistence type="predicted"/>
<dbReference type="PANTHER" id="PTHR34220:SF7">
    <property type="entry name" value="SENSOR HISTIDINE KINASE YPDA"/>
    <property type="match status" value="1"/>
</dbReference>
<dbReference type="InterPro" id="IPR010559">
    <property type="entry name" value="Sig_transdc_His_kin_internal"/>
</dbReference>
<protein>
    <submittedName>
        <fullName evidence="3">Histidine kinase</fullName>
    </submittedName>
</protein>
<dbReference type="InterPro" id="IPR050640">
    <property type="entry name" value="Bact_2-comp_sensor_kinase"/>
</dbReference>
<evidence type="ECO:0000313" key="4">
    <source>
        <dbReference type="Proteomes" id="UP000184509"/>
    </source>
</evidence>
<keyword evidence="1" id="KW-1133">Transmembrane helix</keyword>
<accession>A0A1M5E8V8</accession>
<dbReference type="GO" id="GO:0016020">
    <property type="term" value="C:membrane"/>
    <property type="evidence" value="ECO:0007669"/>
    <property type="project" value="InterPro"/>
</dbReference>
<keyword evidence="4" id="KW-1185">Reference proteome</keyword>
<keyword evidence="3" id="KW-0418">Kinase</keyword>
<dbReference type="Pfam" id="PF06580">
    <property type="entry name" value="His_kinase"/>
    <property type="match status" value="1"/>
</dbReference>
<evidence type="ECO:0000256" key="1">
    <source>
        <dbReference type="SAM" id="Phobius"/>
    </source>
</evidence>
<feature type="transmembrane region" description="Helical" evidence="1">
    <location>
        <begin position="49"/>
        <end position="67"/>
    </location>
</feature>
<keyword evidence="3" id="KW-0808">Transferase</keyword>
<dbReference type="AlphaFoldDB" id="A0A1M5E8V8"/>
<dbReference type="STRING" id="1297750.SAMN05444405_11349"/>
<organism evidence="3 4">
    <name type="scientific">Bacteroides luti</name>
    <dbReference type="NCBI Taxonomy" id="1297750"/>
    <lineage>
        <taxon>Bacteria</taxon>
        <taxon>Pseudomonadati</taxon>
        <taxon>Bacteroidota</taxon>
        <taxon>Bacteroidia</taxon>
        <taxon>Bacteroidales</taxon>
        <taxon>Bacteroidaceae</taxon>
        <taxon>Bacteroides</taxon>
    </lineage>
</organism>
<dbReference type="Proteomes" id="UP000184509">
    <property type="component" value="Unassembled WGS sequence"/>
</dbReference>
<dbReference type="Gene3D" id="3.30.565.10">
    <property type="entry name" value="Histidine kinase-like ATPase, C-terminal domain"/>
    <property type="match status" value="1"/>
</dbReference>
<dbReference type="PANTHER" id="PTHR34220">
    <property type="entry name" value="SENSOR HISTIDINE KINASE YPDA"/>
    <property type="match status" value="1"/>
</dbReference>
<dbReference type="EMBL" id="FQTV01000013">
    <property type="protein sequence ID" value="SHF75512.1"/>
    <property type="molecule type" value="Genomic_DNA"/>
</dbReference>
<evidence type="ECO:0000313" key="3">
    <source>
        <dbReference type="EMBL" id="SHF75512.1"/>
    </source>
</evidence>
<feature type="transmembrane region" description="Helical" evidence="1">
    <location>
        <begin position="7"/>
        <end position="29"/>
    </location>
</feature>
<sequence>MKTKKYNVWFWIVPLIFAAVVMTGIRLVSDTPTGYKFWERPLQWNLIEFGFAIIIAYLCQFIISYLLERNSKHTGKLTFKMFLSEYLLVLAAGIILFNPCLVLIHYLINDPLGIDDITIANTIFLLVLIIIYSLFRGNQILNAYIDQKLQTQKIKNMQIETELKFLKAQFHPHFLFNALNTIYFQIDEKNETPRKTIEQLSDLLRYQLYDVNQTVTIEQEINFLLTYINLQKVRMKESLKLDISFDPQLKNQKIHSLLLFPLVENALKYVGGEYWIKIDGKLDGNRLLFEVVNAIPQTPFPSSKIGGIGLENLRRRLELLYPGKHRLMISKTTDSYKANLMIEF</sequence>
<evidence type="ECO:0000259" key="2">
    <source>
        <dbReference type="Pfam" id="PF06580"/>
    </source>
</evidence>